<evidence type="ECO:0000256" key="5">
    <source>
        <dbReference type="ARBA" id="ARBA00023002"/>
    </source>
</evidence>
<evidence type="ECO:0000313" key="10">
    <source>
        <dbReference type="Proteomes" id="UP000481583"/>
    </source>
</evidence>
<keyword evidence="3" id="KW-0285">Flavoprotein</keyword>
<dbReference type="InterPro" id="IPR016167">
    <property type="entry name" value="FAD-bd_PCMH_sub1"/>
</dbReference>
<name>A0A6G4TZI0_9ACTN</name>
<feature type="signal peptide" evidence="7">
    <location>
        <begin position="1"/>
        <end position="21"/>
    </location>
</feature>
<evidence type="ECO:0000256" key="2">
    <source>
        <dbReference type="ARBA" id="ARBA00005466"/>
    </source>
</evidence>
<comment type="similarity">
    <text evidence="2">Belongs to the oxygen-dependent FAD-linked oxidoreductase family.</text>
</comment>
<dbReference type="InterPro" id="IPR012951">
    <property type="entry name" value="BBE"/>
</dbReference>
<feature type="chain" id="PRO_5026199494" evidence="7">
    <location>
        <begin position="22"/>
        <end position="528"/>
    </location>
</feature>
<comment type="caution">
    <text evidence="9">The sequence shown here is derived from an EMBL/GenBank/DDBJ whole genome shotgun (WGS) entry which is preliminary data.</text>
</comment>
<reference evidence="9 10" key="1">
    <citation type="submission" date="2020-02" db="EMBL/GenBank/DDBJ databases">
        <title>Whole-genome analyses of novel actinobacteria.</title>
        <authorList>
            <person name="Sahin N."/>
        </authorList>
    </citation>
    <scope>NUCLEOTIDE SEQUENCE [LARGE SCALE GENOMIC DNA]</scope>
    <source>
        <strain evidence="9 10">A7024</strain>
    </source>
</reference>
<evidence type="ECO:0000256" key="7">
    <source>
        <dbReference type="SAM" id="SignalP"/>
    </source>
</evidence>
<dbReference type="Pfam" id="PF08031">
    <property type="entry name" value="BBE"/>
    <property type="match status" value="1"/>
</dbReference>
<dbReference type="PROSITE" id="PS51387">
    <property type="entry name" value="FAD_PCMH"/>
    <property type="match status" value="1"/>
</dbReference>
<dbReference type="GO" id="GO:0016491">
    <property type="term" value="F:oxidoreductase activity"/>
    <property type="evidence" value="ECO:0007669"/>
    <property type="project" value="UniProtKB-KW"/>
</dbReference>
<dbReference type="PANTHER" id="PTHR42973">
    <property type="entry name" value="BINDING OXIDOREDUCTASE, PUTATIVE (AFU_ORTHOLOGUE AFUA_1G17690)-RELATED"/>
    <property type="match status" value="1"/>
</dbReference>
<dbReference type="InterPro" id="IPR016169">
    <property type="entry name" value="FAD-bd_PCMH_sub2"/>
</dbReference>
<organism evidence="9 10">
    <name type="scientific">Streptomyces coryli</name>
    <dbReference type="NCBI Taxonomy" id="1128680"/>
    <lineage>
        <taxon>Bacteria</taxon>
        <taxon>Bacillati</taxon>
        <taxon>Actinomycetota</taxon>
        <taxon>Actinomycetes</taxon>
        <taxon>Kitasatosporales</taxon>
        <taxon>Streptomycetaceae</taxon>
        <taxon>Streptomyces</taxon>
    </lineage>
</organism>
<gene>
    <name evidence="9" type="ORF">G5C51_14800</name>
</gene>
<dbReference type="AlphaFoldDB" id="A0A6G4TZI0"/>
<dbReference type="Gene3D" id="3.30.465.10">
    <property type="match status" value="1"/>
</dbReference>
<accession>A0A6G4TZI0</accession>
<keyword evidence="4" id="KW-0274">FAD</keyword>
<comment type="cofactor">
    <cofactor evidence="1">
        <name>FAD</name>
        <dbReference type="ChEBI" id="CHEBI:57692"/>
    </cofactor>
</comment>
<dbReference type="PROSITE" id="PS51257">
    <property type="entry name" value="PROKAR_LIPOPROTEIN"/>
    <property type="match status" value="1"/>
</dbReference>
<keyword evidence="7" id="KW-0732">Signal</keyword>
<dbReference type="Proteomes" id="UP000481583">
    <property type="component" value="Unassembled WGS sequence"/>
</dbReference>
<dbReference type="GO" id="GO:0071949">
    <property type="term" value="F:FAD binding"/>
    <property type="evidence" value="ECO:0007669"/>
    <property type="project" value="InterPro"/>
</dbReference>
<keyword evidence="5" id="KW-0560">Oxidoreductase</keyword>
<dbReference type="PANTHER" id="PTHR42973:SF39">
    <property type="entry name" value="FAD-BINDING PCMH-TYPE DOMAIN-CONTAINING PROTEIN"/>
    <property type="match status" value="1"/>
</dbReference>
<dbReference type="SUPFAM" id="SSF56176">
    <property type="entry name" value="FAD-binding/transporter-associated domain-like"/>
    <property type="match status" value="1"/>
</dbReference>
<dbReference type="InterPro" id="IPR050416">
    <property type="entry name" value="FAD-linked_Oxidoreductase"/>
</dbReference>
<feature type="domain" description="FAD-binding PCMH-type" evidence="8">
    <location>
        <begin position="84"/>
        <end position="253"/>
    </location>
</feature>
<dbReference type="Gene3D" id="3.40.462.20">
    <property type="match status" value="1"/>
</dbReference>
<evidence type="ECO:0000256" key="1">
    <source>
        <dbReference type="ARBA" id="ARBA00001974"/>
    </source>
</evidence>
<evidence type="ECO:0000256" key="6">
    <source>
        <dbReference type="SAM" id="MobiDB-lite"/>
    </source>
</evidence>
<dbReference type="Gene3D" id="3.30.43.10">
    <property type="entry name" value="Uridine Diphospho-n-acetylenolpyruvylglucosamine Reductase, domain 2"/>
    <property type="match status" value="1"/>
</dbReference>
<dbReference type="EMBL" id="JAAKZV010000053">
    <property type="protein sequence ID" value="NGN65162.1"/>
    <property type="molecule type" value="Genomic_DNA"/>
</dbReference>
<proteinExistence type="inferred from homology"/>
<dbReference type="RefSeq" id="WP_165237320.1">
    <property type="nucleotide sequence ID" value="NZ_JAAKZV010000053.1"/>
</dbReference>
<sequence>MDRRKVIKAGLAAGVVGGASAALTTGCTGGDGGGKDDKPGRKPPGGSGRKADWAALAGSLEGKLVRPDDGAYRTARQLYNSRYDSLEPAAIAYISSAADARECLEFARRARVPVAIRSGGHSYGGYSSGNGRLIVDVSALDSVEASRKSAVIGAGARLIDVYSGLSTSGRTVPAGSCATVGIAGLTLGGGHGVVSRAYGLTCDSLSGATVVTADGKIREVSAKRDKDLFWALRGAGNGNFGVVTELRFRTHKASDVVMAQMSWPWSKAAAVLRAWQRWGPDQPDEIWSACHLGANAGADPTISVSALSLGDEDDLKDAIDRLADAPGGPGQAKSVNVSTVTYQHAMNVYAGCTAVGVEQCHLPGAVPGRNRDGVMKREASSARSDFFDGGIGEAGVRALVEHAERASKAGRGVDGMILLTAMGGAVNRVGEDETAFVHRGTRVLAQYYAKWAGEDASDGRSSPKPAEAWLDRTHAALRRDASGAAYQNYADPRLKGWRKAYYGGAVKRLERVKERYDGERLFSYPQGL</sequence>
<evidence type="ECO:0000259" key="8">
    <source>
        <dbReference type="PROSITE" id="PS51387"/>
    </source>
</evidence>
<dbReference type="Pfam" id="PF01565">
    <property type="entry name" value="FAD_binding_4"/>
    <property type="match status" value="1"/>
</dbReference>
<dbReference type="InterPro" id="IPR016166">
    <property type="entry name" value="FAD-bd_PCMH"/>
</dbReference>
<feature type="region of interest" description="Disordered" evidence="6">
    <location>
        <begin position="26"/>
        <end position="51"/>
    </location>
</feature>
<dbReference type="InterPro" id="IPR036318">
    <property type="entry name" value="FAD-bd_PCMH-like_sf"/>
</dbReference>
<evidence type="ECO:0000256" key="3">
    <source>
        <dbReference type="ARBA" id="ARBA00022630"/>
    </source>
</evidence>
<keyword evidence="10" id="KW-1185">Reference proteome</keyword>
<protein>
    <submittedName>
        <fullName evidence="9">FAD-dependent oxidoreductase</fullName>
    </submittedName>
</protein>
<evidence type="ECO:0000256" key="4">
    <source>
        <dbReference type="ARBA" id="ARBA00022827"/>
    </source>
</evidence>
<dbReference type="InterPro" id="IPR006094">
    <property type="entry name" value="Oxid_FAD_bind_N"/>
</dbReference>
<evidence type="ECO:0000313" key="9">
    <source>
        <dbReference type="EMBL" id="NGN65162.1"/>
    </source>
</evidence>